<evidence type="ECO:0000256" key="1">
    <source>
        <dbReference type="SAM" id="Phobius"/>
    </source>
</evidence>
<evidence type="ECO:0000313" key="2">
    <source>
        <dbReference type="EMBL" id="KNY29324.1"/>
    </source>
</evidence>
<keyword evidence="1" id="KW-0472">Membrane</keyword>
<protein>
    <submittedName>
        <fullName evidence="2">Uncharacterized protein</fullName>
    </submittedName>
</protein>
<dbReference type="EMBL" id="LGTC01000001">
    <property type="protein sequence ID" value="KNY29324.1"/>
    <property type="molecule type" value="Genomic_DNA"/>
</dbReference>
<comment type="caution">
    <text evidence="2">The sequence shown here is derived from an EMBL/GenBank/DDBJ whole genome shotgun (WGS) entry which is preliminary data.</text>
</comment>
<keyword evidence="1" id="KW-0812">Transmembrane</keyword>
<gene>
    <name evidence="2" type="ORF">Bccel_4598</name>
</gene>
<dbReference type="eggNOG" id="ENOG502ZA6T">
    <property type="taxonomic scope" value="Bacteria"/>
</dbReference>
<dbReference type="Proteomes" id="UP000036923">
    <property type="component" value="Unassembled WGS sequence"/>
</dbReference>
<feature type="transmembrane region" description="Helical" evidence="1">
    <location>
        <begin position="6"/>
        <end position="23"/>
    </location>
</feature>
<dbReference type="Pfam" id="PF20181">
    <property type="entry name" value="DUF6544"/>
    <property type="match status" value="1"/>
</dbReference>
<name>A0A0L6JUD0_9FIRM</name>
<proteinExistence type="predicted"/>
<sequence length="178" mass="20777" precursor="true">MSKKYILMALIILIAVSIPFLIYKSQDLARTYKKEAQRALERTSRLDKSILKVSDIKHLPEPVQKYLRYVGIIGKEKVYNFRAVTDGQMKMNPNKDEWSDINSEQYNFFDDELTRLFYMKVNMFHIPVLGLHSYNRKEARMHIKAAGIFTVLDAKGEEMRIGDTTTLLNDMCFFALLP</sequence>
<keyword evidence="1" id="KW-1133">Transmembrane helix</keyword>
<keyword evidence="3" id="KW-1185">Reference proteome</keyword>
<dbReference type="AlphaFoldDB" id="A0A0L6JUD0"/>
<organism evidence="2 3">
    <name type="scientific">Pseudobacteroides cellulosolvens ATCC 35603 = DSM 2933</name>
    <dbReference type="NCBI Taxonomy" id="398512"/>
    <lineage>
        <taxon>Bacteria</taxon>
        <taxon>Bacillati</taxon>
        <taxon>Bacillota</taxon>
        <taxon>Clostridia</taxon>
        <taxon>Eubacteriales</taxon>
        <taxon>Oscillospiraceae</taxon>
        <taxon>Pseudobacteroides</taxon>
    </lineage>
</organism>
<dbReference type="STRING" id="398512.Bccel_4598"/>
<dbReference type="RefSeq" id="WP_242857041.1">
    <property type="nucleotide sequence ID" value="NZ_LGTC01000001.1"/>
</dbReference>
<accession>A0A0L6JUD0</accession>
<dbReference type="PATRIC" id="fig|398512.5.peg.4818"/>
<evidence type="ECO:0000313" key="3">
    <source>
        <dbReference type="Proteomes" id="UP000036923"/>
    </source>
</evidence>
<dbReference type="InterPro" id="IPR046674">
    <property type="entry name" value="DUF6544"/>
</dbReference>
<reference evidence="3" key="1">
    <citation type="submission" date="2015-07" db="EMBL/GenBank/DDBJ databases">
        <title>Near-Complete Genome Sequence of the Cellulolytic Bacterium Bacteroides (Pseudobacteroides) cellulosolvens ATCC 35603.</title>
        <authorList>
            <person name="Dassa B."/>
            <person name="Utturkar S.M."/>
            <person name="Klingeman D.M."/>
            <person name="Hurt R.A."/>
            <person name="Keller M."/>
            <person name="Xu J."/>
            <person name="Reddy Y.H.K."/>
            <person name="Borovok I."/>
            <person name="Grinberg I.R."/>
            <person name="Lamed R."/>
            <person name="Zhivin O."/>
            <person name="Bayer E.A."/>
            <person name="Brown S.D."/>
        </authorList>
    </citation>
    <scope>NUCLEOTIDE SEQUENCE [LARGE SCALE GENOMIC DNA]</scope>
    <source>
        <strain evidence="3">DSM 2933</strain>
    </source>
</reference>